<dbReference type="EMBL" id="LAHD01000010">
    <property type="protein sequence ID" value="PHK06110.1"/>
    <property type="molecule type" value="Genomic_DNA"/>
</dbReference>
<protein>
    <recommendedName>
        <fullName evidence="3">DUF2993 domain-containing protein</fullName>
    </recommendedName>
</protein>
<reference evidence="1 2" key="1">
    <citation type="submission" date="2015-02" db="EMBL/GenBank/DDBJ databases">
        <title>Nostoc linckia genome annotation.</title>
        <authorList>
            <person name="Zhou Z."/>
        </authorList>
    </citation>
    <scope>NUCLEOTIDE SEQUENCE [LARGE SCALE GENOMIC DNA]</scope>
    <source>
        <strain evidence="2">z8</strain>
    </source>
</reference>
<comment type="caution">
    <text evidence="1">The sequence shown here is derived from an EMBL/GenBank/DDBJ whole genome shotgun (WGS) entry which is preliminary data.</text>
</comment>
<gene>
    <name evidence="1" type="ORF">VF08_05820</name>
</gene>
<dbReference type="Pfam" id="PF11209">
    <property type="entry name" value="LmeA"/>
    <property type="match status" value="1"/>
</dbReference>
<dbReference type="GeneID" id="57092322"/>
<evidence type="ECO:0000313" key="1">
    <source>
        <dbReference type="EMBL" id="PHK06110.1"/>
    </source>
</evidence>
<dbReference type="InterPro" id="IPR021373">
    <property type="entry name" value="DUF2993"/>
</dbReference>
<name>A0A9Q6EMN5_NOSLI</name>
<dbReference type="AlphaFoldDB" id="A0A9Q6EMN5"/>
<dbReference type="RefSeq" id="WP_099066985.1">
    <property type="nucleotide sequence ID" value="NZ_LAHD01000010.1"/>
</dbReference>
<evidence type="ECO:0000313" key="2">
    <source>
        <dbReference type="Proteomes" id="UP000222310"/>
    </source>
</evidence>
<evidence type="ECO:0008006" key="3">
    <source>
        <dbReference type="Google" id="ProtNLM"/>
    </source>
</evidence>
<dbReference type="Proteomes" id="UP000222310">
    <property type="component" value="Unassembled WGS sequence"/>
</dbReference>
<organism evidence="1 2">
    <name type="scientific">Nostoc linckia z8</name>
    <dbReference type="NCBI Taxonomy" id="1628746"/>
    <lineage>
        <taxon>Bacteria</taxon>
        <taxon>Bacillati</taxon>
        <taxon>Cyanobacteriota</taxon>
        <taxon>Cyanophyceae</taxon>
        <taxon>Nostocales</taxon>
        <taxon>Nostocaceae</taxon>
        <taxon>Nostoc</taxon>
    </lineage>
</organism>
<sequence>MPDEHRFEEKLLSQEVERRISKNLDEVEQIEIDIQTDLLKIVQGQADGVSVTGEGLVIQKDIRVQEIKLQTDAFTINPLSAIFGEIKLDRPVNAIAKMTLTEADLNRALSSEFIDNQMRNFNLDVDGEIVSFEPQEIQVYLPGAGKIEFRGKILLKEMGKTRPLAFTAIARPRKDSQPAMLESFNCTEGAGVSIELITALMHKAKDLMSIPYFKWDDIIFRIEDLEVETGNLILLIEAQVNQIPSSDVLPL</sequence>
<accession>A0A9Q6EMN5</accession>
<proteinExistence type="predicted"/>